<evidence type="ECO:0000313" key="1">
    <source>
        <dbReference type="EMBL" id="MCU4398047.1"/>
    </source>
</evidence>
<protein>
    <submittedName>
        <fullName evidence="1">DUF3482 domain-containing protein</fullName>
    </submittedName>
</protein>
<evidence type="ECO:0000313" key="4">
    <source>
        <dbReference type="Proteomes" id="UP001208534"/>
    </source>
</evidence>
<gene>
    <name evidence="3" type="ORF">H2677_06635</name>
    <name evidence="1" type="ORF">KTH64_14080</name>
    <name evidence="2" type="ORF">WM018_11365</name>
</gene>
<evidence type="ECO:0000313" key="5">
    <source>
        <dbReference type="Proteomes" id="UP001498501"/>
    </source>
</evidence>
<dbReference type="EMBL" id="CP059558">
    <property type="protein sequence ID" value="QUY37830.1"/>
    <property type="molecule type" value="Genomic_DNA"/>
</dbReference>
<evidence type="ECO:0000313" key="3">
    <source>
        <dbReference type="EMBL" id="QUY37830.1"/>
    </source>
</evidence>
<dbReference type="EMBL" id="JAHPRE010000067">
    <property type="protein sequence ID" value="MCU4398047.1"/>
    <property type="molecule type" value="Genomic_DNA"/>
</dbReference>
<sequence length="119" mass="11922">MEKTLQCPKCGSTEIEVRDHDKLLKTTGGVLMTAAGTTAGTVGGAATGASVGAAIGTVAGPLGVIVGGTIGTFVGAISVGITGGVVGNIFGKKAGVVIDKNIFQDYLCLKCKHRFKQKN</sequence>
<dbReference type="GeneID" id="70092181"/>
<name>A0A2R4UQ92_ACIJU</name>
<reference evidence="3" key="1">
    <citation type="submission" date="2020-07" db="EMBL/GenBank/DDBJ databases">
        <title>Acinetobacter junii strain YR7 chromosome and plasmid pNDM-YR7.</title>
        <authorList>
            <person name="Tang B."/>
        </authorList>
    </citation>
    <scope>NUCLEOTIDE SEQUENCE</scope>
    <source>
        <strain evidence="3">YR7</strain>
    </source>
</reference>
<proteinExistence type="predicted"/>
<dbReference type="Proteomes" id="UP001208534">
    <property type="component" value="Unassembled WGS sequence"/>
</dbReference>
<dbReference type="Proteomes" id="UP000679388">
    <property type="component" value="Chromosome"/>
</dbReference>
<dbReference type="Proteomes" id="UP001498501">
    <property type="component" value="Unassembled WGS sequence"/>
</dbReference>
<reference evidence="2 5" key="3">
    <citation type="submission" date="2024-03" db="EMBL/GenBank/DDBJ databases">
        <title>Cross-transmission of Acinetobacter junii carrying blaOXA-58 in a neonatal intensive care unit.</title>
        <authorList>
            <person name="Bour M."/>
            <person name="Potron A."/>
            <person name="Lecointe D."/>
        </authorList>
    </citation>
    <scope>NUCLEOTIDE SEQUENCE [LARGE SCALE GENOMIC DNA]</scope>
    <source>
        <strain evidence="2 5">21A3096 case 1</strain>
    </source>
</reference>
<keyword evidence="5" id="KW-1185">Reference proteome</keyword>
<accession>A0A2R4UQ92</accession>
<dbReference type="RefSeq" id="WP_004915115.1">
    <property type="nucleotide sequence ID" value="NZ_BBOS01000040.1"/>
</dbReference>
<dbReference type="EMBL" id="JBBMLE010000043">
    <property type="protein sequence ID" value="MEK0253080.1"/>
    <property type="molecule type" value="Genomic_DNA"/>
</dbReference>
<reference evidence="1" key="2">
    <citation type="submission" date="2021-06" db="EMBL/GenBank/DDBJ databases">
        <title>Propagation of a rapidly emergent carbapenem-resistant Acinetobacter baumannii lineage by various extra-hospital transmission networks.</title>
        <authorList>
            <person name="Calix J."/>
        </authorList>
    </citation>
    <scope>NUCLEOTIDE SEQUENCE</scope>
    <source>
        <strain evidence="1">WU_MDCI_Aw63</strain>
    </source>
</reference>
<evidence type="ECO:0000313" key="2">
    <source>
        <dbReference type="EMBL" id="MEK0253080.1"/>
    </source>
</evidence>
<organism evidence="1 4">
    <name type="scientific">Acinetobacter junii</name>
    <dbReference type="NCBI Taxonomy" id="40215"/>
    <lineage>
        <taxon>Bacteria</taxon>
        <taxon>Pseudomonadati</taxon>
        <taxon>Pseudomonadota</taxon>
        <taxon>Gammaproteobacteria</taxon>
        <taxon>Moraxellales</taxon>
        <taxon>Moraxellaceae</taxon>
        <taxon>Acinetobacter</taxon>
    </lineage>
</organism>
<dbReference type="AlphaFoldDB" id="A0A2R4UQ92"/>
<dbReference type="OrthoDB" id="6713464at2"/>